<evidence type="ECO:0000256" key="2">
    <source>
        <dbReference type="ARBA" id="ARBA00007209"/>
    </source>
</evidence>
<keyword evidence="8 10" id="KW-0966">Cell projection</keyword>
<accession>A0A5E4MX48</accession>
<dbReference type="InterPro" id="IPR048256">
    <property type="entry name" value="Tektin-like"/>
</dbReference>
<dbReference type="PANTHER" id="PTHR19960:SF25">
    <property type="entry name" value="TEKTIN-1"/>
    <property type="match status" value="1"/>
</dbReference>
<evidence type="ECO:0000256" key="8">
    <source>
        <dbReference type="ARBA" id="ARBA00023273"/>
    </source>
</evidence>
<keyword evidence="7" id="KW-0206">Cytoskeleton</keyword>
<comment type="function">
    <text evidence="9">Microtubule inner protein (MIP) part of the dynein-decorated doublet microtubules (DMTs) in cilia and flagellar axoneme. Forms filamentous polymers in the walls of ciliary and flagellar microtubules.</text>
</comment>
<keyword evidence="4 10" id="KW-0282">Flagellum</keyword>
<dbReference type="Proteomes" id="UP000325440">
    <property type="component" value="Unassembled WGS sequence"/>
</dbReference>
<evidence type="ECO:0000256" key="6">
    <source>
        <dbReference type="ARBA" id="ARBA00023069"/>
    </source>
</evidence>
<dbReference type="PRINTS" id="PR00511">
    <property type="entry name" value="TEKTIN"/>
</dbReference>
<comment type="subcellular location">
    <subcellularLocation>
        <location evidence="10">Cytoplasm</location>
        <location evidence="10">Cytoskeleton</location>
        <location evidence="10">Cilium axoneme</location>
    </subcellularLocation>
    <subcellularLocation>
        <location evidence="1">Cytoplasm</location>
        <location evidence="1">Cytoskeleton</location>
        <location evidence="1">Flagellum axoneme</location>
    </subcellularLocation>
</comment>
<evidence type="ECO:0000256" key="1">
    <source>
        <dbReference type="ARBA" id="ARBA00004611"/>
    </source>
</evidence>
<organism evidence="12 13">
    <name type="scientific">Cinara cedri</name>
    <dbReference type="NCBI Taxonomy" id="506608"/>
    <lineage>
        <taxon>Eukaryota</taxon>
        <taxon>Metazoa</taxon>
        <taxon>Ecdysozoa</taxon>
        <taxon>Arthropoda</taxon>
        <taxon>Hexapoda</taxon>
        <taxon>Insecta</taxon>
        <taxon>Pterygota</taxon>
        <taxon>Neoptera</taxon>
        <taxon>Paraneoptera</taxon>
        <taxon>Hemiptera</taxon>
        <taxon>Sternorrhyncha</taxon>
        <taxon>Aphidomorpha</taxon>
        <taxon>Aphidoidea</taxon>
        <taxon>Aphididae</taxon>
        <taxon>Lachninae</taxon>
        <taxon>Cinara</taxon>
    </lineage>
</organism>
<dbReference type="InterPro" id="IPR000435">
    <property type="entry name" value="Tektins"/>
</dbReference>
<evidence type="ECO:0000256" key="9">
    <source>
        <dbReference type="ARBA" id="ARBA00045224"/>
    </source>
</evidence>
<proteinExistence type="inferred from homology"/>
<dbReference type="Pfam" id="PF03148">
    <property type="entry name" value="Tektin"/>
    <property type="match status" value="1"/>
</dbReference>
<evidence type="ECO:0000256" key="10">
    <source>
        <dbReference type="RuleBase" id="RU367040"/>
    </source>
</evidence>
<keyword evidence="5 11" id="KW-0175">Coiled coil</keyword>
<dbReference type="GO" id="GO:0060294">
    <property type="term" value="P:cilium movement involved in cell motility"/>
    <property type="evidence" value="ECO:0007669"/>
    <property type="project" value="UniProtKB-UniRule"/>
</dbReference>
<keyword evidence="3" id="KW-0963">Cytoplasm</keyword>
<dbReference type="AlphaFoldDB" id="A0A5E4MX48"/>
<protein>
    <recommendedName>
        <fullName evidence="10">Tektin</fullName>
    </recommendedName>
</protein>
<feature type="coiled-coil region" evidence="11">
    <location>
        <begin position="334"/>
        <end position="361"/>
    </location>
</feature>
<name>A0A5E4MX48_9HEMI</name>
<evidence type="ECO:0000256" key="3">
    <source>
        <dbReference type="ARBA" id="ARBA00022490"/>
    </source>
</evidence>
<reference evidence="12 13" key="1">
    <citation type="submission" date="2019-08" db="EMBL/GenBank/DDBJ databases">
        <authorList>
            <person name="Alioto T."/>
            <person name="Alioto T."/>
            <person name="Gomez Garrido J."/>
        </authorList>
    </citation>
    <scope>NUCLEOTIDE SEQUENCE [LARGE SCALE GENOMIC DNA]</scope>
</reference>
<feature type="coiled-coil region" evidence="11">
    <location>
        <begin position="26"/>
        <end position="86"/>
    </location>
</feature>
<evidence type="ECO:0000256" key="5">
    <source>
        <dbReference type="ARBA" id="ARBA00023054"/>
    </source>
</evidence>
<sequence>MHQGNGYSSCTPLEWRYNSELEITAVEKQQELAQRLTHEADRIMKQAKDTVLKHKLEIDHQTKVKINDVEFKCNEIEKQMHDVEEEIELLFGYQTRIEKFNKTFSVEALDAIAVCLRQRKCRIGIDLVFDDIEKELLREREMILSVKDQLEDLIDKVVLQIRKLRTFAYDLRNDLQCKQNTLNIEHQNKNLNENNIDKSVLNNKNIFEPAKISVEEWNRFTFDIILAANRVLVQARPVRSFFDKIFSKILNDLVTQSNMVDQAFRLRVEEYREMIEKFKNQRLETVKNMENVEKTIDKLRMSIDDKKTSIALVHMRLLNRTRRNGVDLCRDELEVKLNEEMVNLENNVRNLKKIMAECVVRQRKLKQSIVRIDIQLEIKENSLRIDSELCAEQRKRVNYTNSI</sequence>
<evidence type="ECO:0000256" key="7">
    <source>
        <dbReference type="ARBA" id="ARBA00023212"/>
    </source>
</evidence>
<evidence type="ECO:0000313" key="12">
    <source>
        <dbReference type="EMBL" id="VVC36171.1"/>
    </source>
</evidence>
<dbReference type="PANTHER" id="PTHR19960">
    <property type="entry name" value="TEKTIN"/>
    <property type="match status" value="1"/>
</dbReference>
<comment type="similarity">
    <text evidence="2 10">Belongs to the tektin family.</text>
</comment>
<dbReference type="EMBL" id="CABPRJ010001431">
    <property type="protein sequence ID" value="VVC36171.1"/>
    <property type="molecule type" value="Genomic_DNA"/>
</dbReference>
<dbReference type="OrthoDB" id="10054259at2759"/>
<gene>
    <name evidence="12" type="ORF">CINCED_3A008012</name>
</gene>
<dbReference type="GO" id="GO:0060271">
    <property type="term" value="P:cilium assembly"/>
    <property type="evidence" value="ECO:0007669"/>
    <property type="project" value="UniProtKB-UniRule"/>
</dbReference>
<evidence type="ECO:0000256" key="4">
    <source>
        <dbReference type="ARBA" id="ARBA00022846"/>
    </source>
</evidence>
<keyword evidence="13" id="KW-1185">Reference proteome</keyword>
<dbReference type="GO" id="GO:0015630">
    <property type="term" value="C:microtubule cytoskeleton"/>
    <property type="evidence" value="ECO:0007669"/>
    <property type="project" value="UniProtKB-UniRule"/>
</dbReference>
<keyword evidence="6 10" id="KW-0969">Cilium</keyword>
<evidence type="ECO:0000313" key="13">
    <source>
        <dbReference type="Proteomes" id="UP000325440"/>
    </source>
</evidence>
<evidence type="ECO:0000256" key="11">
    <source>
        <dbReference type="SAM" id="Coils"/>
    </source>
</evidence>
<dbReference type="GO" id="GO:0005634">
    <property type="term" value="C:nucleus"/>
    <property type="evidence" value="ECO:0007669"/>
    <property type="project" value="TreeGrafter"/>
</dbReference>
<feature type="coiled-coil region" evidence="11">
    <location>
        <begin position="268"/>
        <end position="309"/>
    </location>
</feature>
<dbReference type="GO" id="GO:0005930">
    <property type="term" value="C:axoneme"/>
    <property type="evidence" value="ECO:0007669"/>
    <property type="project" value="UniProtKB-SubCell"/>
</dbReference>